<dbReference type="PANTHER" id="PTHR21432:SF20">
    <property type="entry name" value="ACETYL-COA HYDROLASE"/>
    <property type="match status" value="1"/>
</dbReference>
<dbReference type="Gene3D" id="3.40.1080.10">
    <property type="entry name" value="Glutaconate Coenzyme A-transferase"/>
    <property type="match status" value="1"/>
</dbReference>
<protein>
    <submittedName>
        <fullName evidence="2">Acyl-CoA hydrolase</fullName>
    </submittedName>
</protein>
<accession>A0A212TGY6</accession>
<dbReference type="InterPro" id="IPR038460">
    <property type="entry name" value="AcetylCoA_hyd_C_sf"/>
</dbReference>
<reference evidence="2 3" key="1">
    <citation type="submission" date="2017-06" db="EMBL/GenBank/DDBJ databases">
        <authorList>
            <person name="Kim H.J."/>
            <person name="Triplett B.A."/>
        </authorList>
    </citation>
    <scope>NUCLEOTIDE SEQUENCE [LARGE SCALE GENOMIC DNA]</scope>
    <source>
        <strain evidence="2 3">DSM 22179</strain>
    </source>
</reference>
<dbReference type="Proteomes" id="UP000198122">
    <property type="component" value="Unassembled WGS sequence"/>
</dbReference>
<feature type="domain" description="Acetyl-CoA hydrolase/transferase C-terminal" evidence="1">
    <location>
        <begin position="256"/>
        <end position="406"/>
    </location>
</feature>
<keyword evidence="3" id="KW-1185">Reference proteome</keyword>
<dbReference type="InterPro" id="IPR037171">
    <property type="entry name" value="NagB/RpiA_transferase-like"/>
</dbReference>
<dbReference type="EMBL" id="FYEZ01000001">
    <property type="protein sequence ID" value="SNC65086.1"/>
    <property type="molecule type" value="Genomic_DNA"/>
</dbReference>
<gene>
    <name evidence="2" type="ORF">SAMN05445756_1247</name>
</gene>
<keyword evidence="2" id="KW-0378">Hydrolase</keyword>
<dbReference type="InterPro" id="IPR046433">
    <property type="entry name" value="ActCoA_hydro"/>
</dbReference>
<organism evidence="2 3">
    <name type="scientific">Kytococcus aerolatus</name>
    <dbReference type="NCBI Taxonomy" id="592308"/>
    <lineage>
        <taxon>Bacteria</taxon>
        <taxon>Bacillati</taxon>
        <taxon>Actinomycetota</taxon>
        <taxon>Actinomycetes</taxon>
        <taxon>Micrococcales</taxon>
        <taxon>Kytococcaceae</taxon>
        <taxon>Kytococcus</taxon>
    </lineage>
</organism>
<dbReference type="InterPro" id="IPR026888">
    <property type="entry name" value="AcetylCoA_hyd_C"/>
</dbReference>
<dbReference type="SUPFAM" id="SSF100950">
    <property type="entry name" value="NagB/RpiA/CoA transferase-like"/>
    <property type="match status" value="2"/>
</dbReference>
<evidence type="ECO:0000259" key="1">
    <source>
        <dbReference type="Pfam" id="PF13336"/>
    </source>
</evidence>
<evidence type="ECO:0000313" key="3">
    <source>
        <dbReference type="Proteomes" id="UP000198122"/>
    </source>
</evidence>
<evidence type="ECO:0000313" key="2">
    <source>
        <dbReference type="EMBL" id="SNC65086.1"/>
    </source>
</evidence>
<dbReference type="GO" id="GO:0016787">
    <property type="term" value="F:hydrolase activity"/>
    <property type="evidence" value="ECO:0007669"/>
    <property type="project" value="UniProtKB-KW"/>
</dbReference>
<dbReference type="GO" id="GO:0006083">
    <property type="term" value="P:acetate metabolic process"/>
    <property type="evidence" value="ECO:0007669"/>
    <property type="project" value="InterPro"/>
</dbReference>
<name>A0A212TGY6_9MICO</name>
<sequence length="412" mass="43936">MARMKVVSAEALATTLSALPGEPRVVCSGSMAAPGAGLEVVDGALERYTLHALNAAPGLPEREGVTLETCFVGGGQRRRPGLRYVPCRLSLVPLLFSSTLPPDVVLVHVAPPRDGMVSLGVETNIMPAVVEACRARGGLVVAAINPRMPYTFGDSQIPVEHIDLALEIDEPLTTPGEVPPLDEAGQVIGERIAARIGDGATLQTGIGAIPDAVLSRLGDRRGMRVWTEMFSDGVLALDRLGALDESEPIVSSFCFGSTELYEWLDGNERVRMLRTERTNDPGLIAQQPAMVSINSALEVDLFGQANASRIDARIHSGFGGQTDFIVGALHSKGGQSLIGLRSWHPKADVSTVVPLLDEPVTSFQQTAIVTEQGVAELLGRSEREQAAALIEQAAHPRVREELWDEARELGLA</sequence>
<dbReference type="Gene3D" id="3.30.750.70">
    <property type="entry name" value="4-hydroxybutyrate coenzyme like domains"/>
    <property type="match status" value="1"/>
</dbReference>
<dbReference type="AlphaFoldDB" id="A0A212TGY6"/>
<dbReference type="PANTHER" id="PTHR21432">
    <property type="entry name" value="ACETYL-COA HYDROLASE-RELATED"/>
    <property type="match status" value="1"/>
</dbReference>
<dbReference type="Pfam" id="PF13336">
    <property type="entry name" value="AcetylCoA_hyd_C"/>
    <property type="match status" value="1"/>
</dbReference>
<proteinExistence type="predicted"/>
<dbReference type="Gene3D" id="3.40.1080.20">
    <property type="entry name" value="Acetyl-CoA hydrolase/transferase C-terminal domain"/>
    <property type="match status" value="1"/>
</dbReference>
<dbReference type="GO" id="GO:0008775">
    <property type="term" value="F:acetate CoA-transferase activity"/>
    <property type="evidence" value="ECO:0007669"/>
    <property type="project" value="InterPro"/>
</dbReference>